<gene>
    <name evidence="2" type="ORF">RYX56_08795</name>
</gene>
<evidence type="ECO:0000313" key="2">
    <source>
        <dbReference type="EMBL" id="MDV2684466.1"/>
    </source>
</evidence>
<reference evidence="2 3" key="1">
    <citation type="submission" date="2023-10" db="EMBL/GenBank/DDBJ databases">
        <title>Screening of Alkalihalobacillus lindianensis BZ-TG-R113 and Its Alleviation of Salt Stress on Rapeseed Growth.</title>
        <authorList>
            <person name="Zhao B."/>
            <person name="Guo T."/>
        </authorList>
    </citation>
    <scope>NUCLEOTIDE SEQUENCE [LARGE SCALE GENOMIC DNA]</scope>
    <source>
        <strain evidence="2 3">BZ-TG-R113</strain>
    </source>
</reference>
<evidence type="ECO:0000256" key="1">
    <source>
        <dbReference type="SAM" id="Phobius"/>
    </source>
</evidence>
<keyword evidence="3" id="KW-1185">Reference proteome</keyword>
<comment type="caution">
    <text evidence="2">The sequence shown here is derived from an EMBL/GenBank/DDBJ whole genome shotgun (WGS) entry which is preliminary data.</text>
</comment>
<sequence length="123" mass="14148">MEVELNKSKKVNVSEEPRFVVGMVIFLLVSTLFFGGVITFASAQQERSLEYQIMDTIGAGDQEIEVEYLGTEAGPQLRKFYLANHNGSSYIVRVYQNNRTVLDAFNLQEHPQLMEQFQQNYNF</sequence>
<feature type="transmembrane region" description="Helical" evidence="1">
    <location>
        <begin position="20"/>
        <end position="41"/>
    </location>
</feature>
<keyword evidence="1" id="KW-1133">Transmembrane helix</keyword>
<dbReference type="RefSeq" id="WP_317121695.1">
    <property type="nucleotide sequence ID" value="NZ_JAWJBA010000002.1"/>
</dbReference>
<keyword evidence="1" id="KW-0472">Membrane</keyword>
<organism evidence="2 3">
    <name type="scientific">Alkalihalophilus lindianensis</name>
    <dbReference type="NCBI Taxonomy" id="1630542"/>
    <lineage>
        <taxon>Bacteria</taxon>
        <taxon>Bacillati</taxon>
        <taxon>Bacillota</taxon>
        <taxon>Bacilli</taxon>
        <taxon>Bacillales</taxon>
        <taxon>Bacillaceae</taxon>
        <taxon>Alkalihalophilus</taxon>
    </lineage>
</organism>
<name>A0ABU3X9A6_9BACI</name>
<keyword evidence="1" id="KW-0812">Transmembrane</keyword>
<evidence type="ECO:0000313" key="3">
    <source>
        <dbReference type="Proteomes" id="UP001287282"/>
    </source>
</evidence>
<proteinExistence type="predicted"/>
<accession>A0ABU3X9A6</accession>
<dbReference type="Proteomes" id="UP001287282">
    <property type="component" value="Unassembled WGS sequence"/>
</dbReference>
<evidence type="ECO:0008006" key="4">
    <source>
        <dbReference type="Google" id="ProtNLM"/>
    </source>
</evidence>
<dbReference type="EMBL" id="JAWJBA010000002">
    <property type="protein sequence ID" value="MDV2684466.1"/>
    <property type="molecule type" value="Genomic_DNA"/>
</dbReference>
<protein>
    <recommendedName>
        <fullName evidence="4">DUF3139 domain-containing protein</fullName>
    </recommendedName>
</protein>